<dbReference type="Gene3D" id="1.25.40.10">
    <property type="entry name" value="Tetratricopeptide repeat domain"/>
    <property type="match status" value="1"/>
</dbReference>
<dbReference type="InterPro" id="IPR019734">
    <property type="entry name" value="TPR_rpt"/>
</dbReference>
<evidence type="ECO:0000313" key="3">
    <source>
        <dbReference type="Proteomes" id="UP001165080"/>
    </source>
</evidence>
<feature type="repeat" description="TPR" evidence="1">
    <location>
        <begin position="360"/>
        <end position="393"/>
    </location>
</feature>
<dbReference type="SMART" id="SM00028">
    <property type="entry name" value="TPR"/>
    <property type="match status" value="3"/>
</dbReference>
<dbReference type="SUPFAM" id="SSF48452">
    <property type="entry name" value="TPR-like"/>
    <property type="match status" value="2"/>
</dbReference>
<name>A0A9W6EYC4_9CHLO</name>
<sequence>MLSIVLGMSPTAEQLSEALRSKDGKLPDIFRILVDAKGSQDSAQTWLTAAKVALSKDEPERCKSILETFRESNPIDITAMLLLSKACQRLGSVDDLDESVMLARKAVGSASSPEDALRAAVQLAVSLGTRARVHTRQQVDRHQDRDEAIQVLFALDALAAAAAKPGATGTGGRTGSDSCSPDVAHGLYVLALLQAEQGGSHAVAAGATALAAWQAAQAAKEPQLTALSLVLMSTILSSRQGHKAALACLSKYSASTTAAGAAERPLWTEVLVCRLRARLLAALGDAAAGMEALAQAKKLLGSWLEGRSGGALPPGVSRAMAEEALAKVWGELAVAMAISGQRAEALAAADQALALRPWTAASRHALGQVYEALAQYDDAGAAYDDALALDPTHAATLLRKGALHLRRGTGPDLAVARDLLAEALTYDPRSAAGWQELGRVAGSLEHRQQAEEHMLMAVRLASEAPALEFGELPLAPPAAGTGL</sequence>
<dbReference type="InterPro" id="IPR011990">
    <property type="entry name" value="TPR-like_helical_dom_sf"/>
</dbReference>
<evidence type="ECO:0000256" key="1">
    <source>
        <dbReference type="PROSITE-ProRule" id="PRU00339"/>
    </source>
</evidence>
<dbReference type="PROSITE" id="PS50005">
    <property type="entry name" value="TPR"/>
    <property type="match status" value="1"/>
</dbReference>
<comment type="caution">
    <text evidence="2">The sequence shown here is derived from an EMBL/GenBank/DDBJ whole genome shotgun (WGS) entry which is preliminary data.</text>
</comment>
<protein>
    <submittedName>
        <fullName evidence="2">Uncharacterized protein</fullName>
    </submittedName>
</protein>
<dbReference type="InterPro" id="IPR043376">
    <property type="entry name" value="NPG1-like"/>
</dbReference>
<dbReference type="OrthoDB" id="545197at2759"/>
<gene>
    <name evidence="2" type="primary">PLEST006506</name>
    <name evidence="2" type="ORF">PLESTB_000213100</name>
</gene>
<dbReference type="PANTHER" id="PTHR44102:SF5">
    <property type="entry name" value="PROTEIN NPG1"/>
    <property type="match status" value="1"/>
</dbReference>
<keyword evidence="3" id="KW-1185">Reference proteome</keyword>
<dbReference type="EMBL" id="BRXU01000002">
    <property type="protein sequence ID" value="GLC49379.1"/>
    <property type="molecule type" value="Genomic_DNA"/>
</dbReference>
<accession>A0A9W6EYC4</accession>
<dbReference type="Proteomes" id="UP001165080">
    <property type="component" value="Unassembled WGS sequence"/>
</dbReference>
<dbReference type="AlphaFoldDB" id="A0A9W6EYC4"/>
<proteinExistence type="predicted"/>
<evidence type="ECO:0000313" key="2">
    <source>
        <dbReference type="EMBL" id="GLC49379.1"/>
    </source>
</evidence>
<reference evidence="2 3" key="1">
    <citation type="journal article" date="2023" name="Commun. Biol.">
        <title>Reorganization of the ancestral sex-determining regions during the evolution of trioecy in Pleodorina starrii.</title>
        <authorList>
            <person name="Takahashi K."/>
            <person name="Suzuki S."/>
            <person name="Kawai-Toyooka H."/>
            <person name="Yamamoto K."/>
            <person name="Hamaji T."/>
            <person name="Ootsuki R."/>
            <person name="Yamaguchi H."/>
            <person name="Kawachi M."/>
            <person name="Higashiyama T."/>
            <person name="Nozaki H."/>
        </authorList>
    </citation>
    <scope>NUCLEOTIDE SEQUENCE [LARGE SCALE GENOMIC DNA]</scope>
    <source>
        <strain evidence="2 3">NIES-4479</strain>
    </source>
</reference>
<organism evidence="2 3">
    <name type="scientific">Pleodorina starrii</name>
    <dbReference type="NCBI Taxonomy" id="330485"/>
    <lineage>
        <taxon>Eukaryota</taxon>
        <taxon>Viridiplantae</taxon>
        <taxon>Chlorophyta</taxon>
        <taxon>core chlorophytes</taxon>
        <taxon>Chlorophyceae</taxon>
        <taxon>CS clade</taxon>
        <taxon>Chlamydomonadales</taxon>
        <taxon>Volvocaceae</taxon>
        <taxon>Pleodorina</taxon>
    </lineage>
</organism>
<dbReference type="PANTHER" id="PTHR44102">
    <property type="entry name" value="PROTEIN NPG1"/>
    <property type="match status" value="1"/>
</dbReference>
<dbReference type="Pfam" id="PF13181">
    <property type="entry name" value="TPR_8"/>
    <property type="match status" value="1"/>
</dbReference>
<keyword evidence="1" id="KW-0802">TPR repeat</keyword>